<reference evidence="1" key="2">
    <citation type="journal article" date="2015" name="Fish Shellfish Immunol.">
        <title>Early steps in the European eel (Anguilla anguilla)-Vibrio vulnificus interaction in the gills: Role of the RtxA13 toxin.</title>
        <authorList>
            <person name="Callol A."/>
            <person name="Pajuelo D."/>
            <person name="Ebbesson L."/>
            <person name="Teles M."/>
            <person name="MacKenzie S."/>
            <person name="Amaro C."/>
        </authorList>
    </citation>
    <scope>NUCLEOTIDE SEQUENCE</scope>
</reference>
<dbReference type="AlphaFoldDB" id="A0A0E9V074"/>
<name>A0A0E9V074_ANGAN</name>
<dbReference type="EMBL" id="GBXM01037043">
    <property type="protein sequence ID" value="JAH71534.1"/>
    <property type="molecule type" value="Transcribed_RNA"/>
</dbReference>
<proteinExistence type="predicted"/>
<protein>
    <submittedName>
        <fullName evidence="1">Uncharacterized protein</fullName>
    </submittedName>
</protein>
<reference evidence="1" key="1">
    <citation type="submission" date="2014-11" db="EMBL/GenBank/DDBJ databases">
        <authorList>
            <person name="Amaro Gonzalez C."/>
        </authorList>
    </citation>
    <scope>NUCLEOTIDE SEQUENCE</scope>
</reference>
<accession>A0A0E9V074</accession>
<evidence type="ECO:0000313" key="1">
    <source>
        <dbReference type="EMBL" id="JAH71534.1"/>
    </source>
</evidence>
<organism evidence="1">
    <name type="scientific">Anguilla anguilla</name>
    <name type="common">European freshwater eel</name>
    <name type="synonym">Muraena anguilla</name>
    <dbReference type="NCBI Taxonomy" id="7936"/>
    <lineage>
        <taxon>Eukaryota</taxon>
        <taxon>Metazoa</taxon>
        <taxon>Chordata</taxon>
        <taxon>Craniata</taxon>
        <taxon>Vertebrata</taxon>
        <taxon>Euteleostomi</taxon>
        <taxon>Actinopterygii</taxon>
        <taxon>Neopterygii</taxon>
        <taxon>Teleostei</taxon>
        <taxon>Anguilliformes</taxon>
        <taxon>Anguillidae</taxon>
        <taxon>Anguilla</taxon>
    </lineage>
</organism>
<sequence>MTPKAESKRLNVQKLLRGRKALSSPGKVLTWIQKKIYDKT</sequence>